<organism evidence="3 4">
    <name type="scientific">Chitinophaga caeni</name>
    <dbReference type="NCBI Taxonomy" id="2029983"/>
    <lineage>
        <taxon>Bacteria</taxon>
        <taxon>Pseudomonadati</taxon>
        <taxon>Bacteroidota</taxon>
        <taxon>Chitinophagia</taxon>
        <taxon>Chitinophagales</taxon>
        <taxon>Chitinophagaceae</taxon>
        <taxon>Chitinophaga</taxon>
    </lineage>
</organism>
<dbReference type="RefSeq" id="WP_098194233.1">
    <property type="nucleotide sequence ID" value="NZ_CP023777.1"/>
</dbReference>
<dbReference type="Pfam" id="PF07610">
    <property type="entry name" value="DUF1573"/>
    <property type="match status" value="1"/>
</dbReference>
<proteinExistence type="predicted"/>
<dbReference type="PROSITE" id="PS51257">
    <property type="entry name" value="PROKAR_LIPOPROTEIN"/>
    <property type="match status" value="1"/>
</dbReference>
<name>A0A291QV84_9BACT</name>
<protein>
    <recommendedName>
        <fullName evidence="5">DUF1573 domain-containing protein</fullName>
    </recommendedName>
</protein>
<dbReference type="EMBL" id="CP023777">
    <property type="protein sequence ID" value="ATL47856.1"/>
    <property type="molecule type" value="Genomic_DNA"/>
</dbReference>
<sequence length="146" mass="16097">MKTILYTVFAAAVLMATACNQSPKEGNNDSKAVTTQDTTGGFPEMTFEQPEHDFGEIEQGAIMEYNFKFTNTGTKDLIIQDAITSCGCTVPEWPKEPIKPGATGFMKVVFNSKGKFGYQEKEITIKANTEDPLFPGPRIRCVIKSE</sequence>
<dbReference type="Gene3D" id="2.60.40.10">
    <property type="entry name" value="Immunoglobulins"/>
    <property type="match status" value="1"/>
</dbReference>
<dbReference type="InterPro" id="IPR011467">
    <property type="entry name" value="DUF1573"/>
</dbReference>
<reference evidence="3 4" key="1">
    <citation type="submission" date="2017-10" db="EMBL/GenBank/DDBJ databases">
        <title>Paenichitinophaga pekingensis gen. nov., sp. nov., isolated from activated sludge.</title>
        <authorList>
            <person name="Jin D."/>
            <person name="Kong X."/>
            <person name="Deng Y."/>
            <person name="Bai Z."/>
        </authorList>
    </citation>
    <scope>NUCLEOTIDE SEQUENCE [LARGE SCALE GENOMIC DNA]</scope>
    <source>
        <strain evidence="3 4">13</strain>
    </source>
</reference>
<keyword evidence="2" id="KW-0732">Signal</keyword>
<accession>A0A291QV84</accession>
<feature type="signal peptide" evidence="2">
    <location>
        <begin position="1"/>
        <end position="18"/>
    </location>
</feature>
<dbReference type="PANTHER" id="PTHR37833">
    <property type="entry name" value="LIPOPROTEIN-RELATED"/>
    <property type="match status" value="1"/>
</dbReference>
<dbReference type="InterPro" id="IPR013783">
    <property type="entry name" value="Ig-like_fold"/>
</dbReference>
<evidence type="ECO:0000256" key="1">
    <source>
        <dbReference type="SAM" id="MobiDB-lite"/>
    </source>
</evidence>
<dbReference type="OrthoDB" id="826619at2"/>
<evidence type="ECO:0000313" key="3">
    <source>
        <dbReference type="EMBL" id="ATL47856.1"/>
    </source>
</evidence>
<evidence type="ECO:0000256" key="2">
    <source>
        <dbReference type="SAM" id="SignalP"/>
    </source>
</evidence>
<dbReference type="Proteomes" id="UP000220133">
    <property type="component" value="Chromosome"/>
</dbReference>
<keyword evidence="4" id="KW-1185">Reference proteome</keyword>
<dbReference type="PANTHER" id="PTHR37833:SF1">
    <property type="entry name" value="SIGNAL PEPTIDE PROTEIN"/>
    <property type="match status" value="1"/>
</dbReference>
<feature type="compositionally biased region" description="Polar residues" evidence="1">
    <location>
        <begin position="21"/>
        <end position="39"/>
    </location>
</feature>
<evidence type="ECO:0000313" key="4">
    <source>
        <dbReference type="Proteomes" id="UP000220133"/>
    </source>
</evidence>
<feature type="chain" id="PRO_5012810064" description="DUF1573 domain-containing protein" evidence="2">
    <location>
        <begin position="19"/>
        <end position="146"/>
    </location>
</feature>
<feature type="region of interest" description="Disordered" evidence="1">
    <location>
        <begin position="21"/>
        <end position="44"/>
    </location>
</feature>
<dbReference type="AlphaFoldDB" id="A0A291QV84"/>
<evidence type="ECO:0008006" key="5">
    <source>
        <dbReference type="Google" id="ProtNLM"/>
    </source>
</evidence>
<dbReference type="KEGG" id="cbae:COR50_12170"/>
<gene>
    <name evidence="3" type="ORF">COR50_12170</name>
</gene>